<dbReference type="InterPro" id="IPR035921">
    <property type="entry name" value="F/V-ATP_Csub_sf"/>
</dbReference>
<gene>
    <name evidence="8" type="ORF">Eint_031020</name>
</gene>
<dbReference type="OrthoDB" id="2189390at2759"/>
<evidence type="ECO:0000256" key="6">
    <source>
        <dbReference type="SAM" id="SignalP"/>
    </source>
</evidence>
<dbReference type="KEGG" id="ein:Eint_031020"/>
<reference evidence="8 9" key="2">
    <citation type="journal article" date="2012" name="Proc. Natl. Acad. Sci. U.S.A.">
        <title>Gain and loss of multiple functionally related, horizontally transferred genes in the reduced genomes of two microsporidian parasites.</title>
        <authorList>
            <person name="Pombert J.-F."/>
            <person name="Selman M."/>
            <person name="Burki F."/>
            <person name="Bardell F.T."/>
            <person name="Farinelli L."/>
            <person name="Solter L.F."/>
            <person name="Whitman D.W."/>
            <person name="Weiss L.M."/>
            <person name="Corradi N."/>
            <person name="Keeling P.J."/>
        </authorList>
    </citation>
    <scope>NUCLEOTIDE SEQUENCE [LARGE SCALE GENOMIC DNA]</scope>
    <source>
        <strain evidence="8 9">ATCC 50506</strain>
    </source>
</reference>
<feature type="transmembrane region" description="Helical" evidence="5">
    <location>
        <begin position="137"/>
        <end position="165"/>
    </location>
</feature>
<evidence type="ECO:0000256" key="2">
    <source>
        <dbReference type="ARBA" id="ARBA00022692"/>
    </source>
</evidence>
<dbReference type="VEuPathDB" id="MicrosporidiaDB:Eint_031020"/>
<feature type="domain" description="V-ATPase proteolipid subunit C-like" evidence="7">
    <location>
        <begin position="104"/>
        <end position="163"/>
    </location>
</feature>
<dbReference type="GO" id="GO:0033177">
    <property type="term" value="C:proton-transporting two-sector ATPase complex, proton-transporting domain"/>
    <property type="evidence" value="ECO:0007669"/>
    <property type="project" value="InterPro"/>
</dbReference>
<evidence type="ECO:0000256" key="1">
    <source>
        <dbReference type="ARBA" id="ARBA00004141"/>
    </source>
</evidence>
<evidence type="ECO:0000313" key="8">
    <source>
        <dbReference type="EMBL" id="ADM11245.1"/>
    </source>
</evidence>
<dbReference type="SUPFAM" id="SSF81333">
    <property type="entry name" value="F1F0 ATP synthase subunit C"/>
    <property type="match status" value="1"/>
</dbReference>
<keyword evidence="4 5" id="KW-0472">Membrane</keyword>
<comment type="subcellular location">
    <subcellularLocation>
        <location evidence="1">Membrane</location>
        <topology evidence="1">Multi-pass membrane protein</topology>
    </subcellularLocation>
</comment>
<keyword evidence="9" id="KW-1185">Reference proteome</keyword>
<dbReference type="Pfam" id="PF00137">
    <property type="entry name" value="ATP-synt_C"/>
    <property type="match status" value="1"/>
</dbReference>
<evidence type="ECO:0000256" key="5">
    <source>
        <dbReference type="SAM" id="Phobius"/>
    </source>
</evidence>
<evidence type="ECO:0000256" key="4">
    <source>
        <dbReference type="ARBA" id="ARBA00023136"/>
    </source>
</evidence>
<feature type="transmembrane region" description="Helical" evidence="5">
    <location>
        <begin position="101"/>
        <end position="125"/>
    </location>
</feature>
<dbReference type="InterPro" id="IPR002379">
    <property type="entry name" value="ATPase_proteolipid_c-like_dom"/>
</dbReference>
<proteinExistence type="predicted"/>
<dbReference type="AlphaFoldDB" id="E0S6B0"/>
<dbReference type="GeneID" id="9698815"/>
<evidence type="ECO:0000256" key="3">
    <source>
        <dbReference type="ARBA" id="ARBA00022989"/>
    </source>
</evidence>
<name>E0S6B0_ENCIT</name>
<feature type="chain" id="PRO_5003140030" description="V-ATPase proteolipid subunit C-like domain-containing protein" evidence="6">
    <location>
        <begin position="19"/>
        <end position="169"/>
    </location>
</feature>
<dbReference type="EMBL" id="CP001944">
    <property type="protein sequence ID" value="ADM11245.1"/>
    <property type="molecule type" value="Genomic_DNA"/>
</dbReference>
<keyword evidence="6" id="KW-0732">Signal</keyword>
<protein>
    <recommendedName>
        <fullName evidence="7">V-ATPase proteolipid subunit C-like domain-containing protein</fullName>
    </recommendedName>
</protein>
<keyword evidence="3 5" id="KW-1133">Transmembrane helix</keyword>
<keyword evidence="2 5" id="KW-0812">Transmembrane</keyword>
<sequence length="169" mass="17987">MNLMFLLVGPIIPMEAGSDSDTALSIVSLGLAIEIALAVYGACEGMVSSGAASILCSQNRSILGPTYFIMIMISTIFFSSFLVALIIATNIDEKLDMGKSISYFSACMMVGMTAAISGKVCSALGKRGFRILSEKPSFLPILIILFGMIEFVIIVVLSCALLMVYQTRG</sequence>
<accession>E0S6B0</accession>
<evidence type="ECO:0000259" key="7">
    <source>
        <dbReference type="Pfam" id="PF00137"/>
    </source>
</evidence>
<feature type="transmembrane region" description="Helical" evidence="5">
    <location>
        <begin position="67"/>
        <end position="89"/>
    </location>
</feature>
<feature type="signal peptide" evidence="6">
    <location>
        <begin position="1"/>
        <end position="18"/>
    </location>
</feature>
<dbReference type="Gene3D" id="1.20.120.610">
    <property type="entry name" value="lithium bound rotor ring of v- atpase"/>
    <property type="match status" value="1"/>
</dbReference>
<dbReference type="HOGENOM" id="CLU_1686551_0_0_1"/>
<reference evidence="8 9" key="1">
    <citation type="journal article" date="2010" name="Nat. Commun.">
        <title>The complete sequence of the smallest known nuclear genome from the microsporidian Encephalitozoon intestinalis.</title>
        <authorList>
            <person name="Corradi N."/>
            <person name="Pombert J.-F."/>
            <person name="Farinelli L."/>
            <person name="Didier E.S."/>
            <person name="Keeling P.J."/>
        </authorList>
    </citation>
    <scope>NUCLEOTIDE SEQUENCE [LARGE SCALE GENOMIC DNA]</scope>
    <source>
        <strain evidence="8 9">ATCC 50506</strain>
    </source>
</reference>
<dbReference type="Proteomes" id="UP000002313">
    <property type="component" value="Chromosome III"/>
</dbReference>
<organism evidence="8 9">
    <name type="scientific">Encephalitozoon intestinalis (strain ATCC 50506)</name>
    <name type="common">Microsporidian parasite</name>
    <name type="synonym">Septata intestinalis</name>
    <dbReference type="NCBI Taxonomy" id="876142"/>
    <lineage>
        <taxon>Eukaryota</taxon>
        <taxon>Fungi</taxon>
        <taxon>Fungi incertae sedis</taxon>
        <taxon>Microsporidia</taxon>
        <taxon>Unikaryonidae</taxon>
        <taxon>Encephalitozoon</taxon>
    </lineage>
</organism>
<dbReference type="GO" id="GO:0015078">
    <property type="term" value="F:proton transmembrane transporter activity"/>
    <property type="evidence" value="ECO:0007669"/>
    <property type="project" value="InterPro"/>
</dbReference>
<dbReference type="RefSeq" id="XP_003072605.1">
    <property type="nucleotide sequence ID" value="XM_003072559.1"/>
</dbReference>
<evidence type="ECO:0000313" key="9">
    <source>
        <dbReference type="Proteomes" id="UP000002313"/>
    </source>
</evidence>